<dbReference type="InterPro" id="IPR011598">
    <property type="entry name" value="bHLH_dom"/>
</dbReference>
<evidence type="ECO:0000313" key="4">
    <source>
        <dbReference type="EMBL" id="CAG2066138.1"/>
    </source>
</evidence>
<dbReference type="EMBL" id="CAJPIN010050799">
    <property type="protein sequence ID" value="CAG2066138.1"/>
    <property type="molecule type" value="Genomic_DNA"/>
</dbReference>
<dbReference type="PROSITE" id="PS50888">
    <property type="entry name" value="BHLH"/>
    <property type="match status" value="1"/>
</dbReference>
<feature type="compositionally biased region" description="Basic and acidic residues" evidence="2">
    <location>
        <begin position="98"/>
        <end position="113"/>
    </location>
</feature>
<keyword evidence="5" id="KW-1185">Reference proteome</keyword>
<evidence type="ECO:0000313" key="5">
    <source>
        <dbReference type="Proteomes" id="UP001153148"/>
    </source>
</evidence>
<protein>
    <recommendedName>
        <fullName evidence="3">BHLH domain-containing protein</fullName>
    </recommendedName>
</protein>
<feature type="non-terminal residue" evidence="4">
    <location>
        <position position="151"/>
    </location>
</feature>
<dbReference type="Proteomes" id="UP001153148">
    <property type="component" value="Unassembled WGS sequence"/>
</dbReference>
<dbReference type="Pfam" id="PF00010">
    <property type="entry name" value="HLH"/>
    <property type="match status" value="1"/>
</dbReference>
<feature type="domain" description="BHLH" evidence="3">
    <location>
        <begin position="100"/>
        <end position="150"/>
    </location>
</feature>
<dbReference type="InterPro" id="IPR047230">
    <property type="entry name" value="CLOCK-like"/>
</dbReference>
<dbReference type="Gene3D" id="4.10.280.10">
    <property type="entry name" value="Helix-loop-helix DNA-binding domain"/>
    <property type="match status" value="1"/>
</dbReference>
<proteinExistence type="predicted"/>
<comment type="caution">
    <text evidence="4">The sequence shown here is derived from an EMBL/GenBank/DDBJ whole genome shotgun (WGS) entry which is preliminary data.</text>
</comment>
<organism evidence="4 5">
    <name type="scientific">Timema podura</name>
    <name type="common">Walking stick</name>
    <dbReference type="NCBI Taxonomy" id="61482"/>
    <lineage>
        <taxon>Eukaryota</taxon>
        <taxon>Metazoa</taxon>
        <taxon>Ecdysozoa</taxon>
        <taxon>Arthropoda</taxon>
        <taxon>Hexapoda</taxon>
        <taxon>Insecta</taxon>
        <taxon>Pterygota</taxon>
        <taxon>Neoptera</taxon>
        <taxon>Polyneoptera</taxon>
        <taxon>Phasmatodea</taxon>
        <taxon>Timematodea</taxon>
        <taxon>Timematoidea</taxon>
        <taxon>Timematidae</taxon>
        <taxon>Timema</taxon>
    </lineage>
</organism>
<dbReference type="PANTHER" id="PTHR46055">
    <property type="entry name" value="CIRCADIAN LOCOMOTER OUTPUT CYCLES PROTEIN KAPUT"/>
    <property type="match status" value="1"/>
</dbReference>
<dbReference type="PANTHER" id="PTHR46055:SF3">
    <property type="entry name" value="CIRCADIAN LOCOMOTER OUTPUT CYCLES PROTEIN KAPUT"/>
    <property type="match status" value="1"/>
</dbReference>
<dbReference type="InterPro" id="IPR036638">
    <property type="entry name" value="HLH_DNA-bd_sf"/>
</dbReference>
<evidence type="ECO:0000256" key="1">
    <source>
        <dbReference type="ARBA" id="ARBA00023242"/>
    </source>
</evidence>
<sequence length="151" mass="17036">MYCYTQSTLLPWCAPPPPPASQLERPPPPLAMILPTFADGWCHVVSTTRPPAVNLSISPHETEFDPVAEKNLPHSVPNPSNILFSSSDTRDDDTDDKDDTKRKSRNLSEKKRRDQFNMLVNELSSMVTTNNRKMDKSTVLKSTISFLKNHN</sequence>
<feature type="region of interest" description="Disordered" evidence="2">
    <location>
        <begin position="69"/>
        <end position="113"/>
    </location>
</feature>
<dbReference type="SMART" id="SM00353">
    <property type="entry name" value="HLH"/>
    <property type="match status" value="1"/>
</dbReference>
<keyword evidence="1" id="KW-0539">Nucleus</keyword>
<gene>
    <name evidence="4" type="ORF">TPAB3V08_LOCUS13081</name>
</gene>
<accession>A0ABN7PEC0</accession>
<name>A0ABN7PEC0_TIMPD</name>
<reference evidence="4" key="1">
    <citation type="submission" date="2021-03" db="EMBL/GenBank/DDBJ databases">
        <authorList>
            <person name="Tran Van P."/>
        </authorList>
    </citation>
    <scope>NUCLEOTIDE SEQUENCE</scope>
</reference>
<evidence type="ECO:0000259" key="3">
    <source>
        <dbReference type="PROSITE" id="PS50888"/>
    </source>
</evidence>
<dbReference type="SUPFAM" id="SSF47459">
    <property type="entry name" value="HLH, helix-loop-helix DNA-binding domain"/>
    <property type="match status" value="1"/>
</dbReference>
<evidence type="ECO:0000256" key="2">
    <source>
        <dbReference type="SAM" id="MobiDB-lite"/>
    </source>
</evidence>